<keyword evidence="5" id="KW-0808">Transferase</keyword>
<comment type="caution">
    <text evidence="11">The sequence shown here is derived from an EMBL/GenBank/DDBJ whole genome shotgun (WGS) entry which is preliminary data.</text>
</comment>
<dbReference type="AlphaFoldDB" id="A0A0B2BU19"/>
<accession>A0A0B2BU19</accession>
<evidence type="ECO:0000256" key="5">
    <source>
        <dbReference type="ARBA" id="ARBA00022679"/>
    </source>
</evidence>
<evidence type="ECO:0000256" key="7">
    <source>
        <dbReference type="ARBA" id="ARBA00022777"/>
    </source>
</evidence>
<organism evidence="11 12">
    <name type="scientific">Mumia flava</name>
    <dbReference type="NCBI Taxonomy" id="1348852"/>
    <lineage>
        <taxon>Bacteria</taxon>
        <taxon>Bacillati</taxon>
        <taxon>Actinomycetota</taxon>
        <taxon>Actinomycetes</taxon>
        <taxon>Propionibacteriales</taxon>
        <taxon>Nocardioidaceae</taxon>
        <taxon>Mumia</taxon>
    </lineage>
</organism>
<evidence type="ECO:0000313" key="12">
    <source>
        <dbReference type="Proteomes" id="UP000230842"/>
    </source>
</evidence>
<evidence type="ECO:0000256" key="9">
    <source>
        <dbReference type="ARBA" id="ARBA00022977"/>
    </source>
</evidence>
<dbReference type="InterPro" id="IPR004399">
    <property type="entry name" value="HMP/HMP-P_kinase_dom"/>
</dbReference>
<evidence type="ECO:0000256" key="2">
    <source>
        <dbReference type="ARBA" id="ARBA00000565"/>
    </source>
</evidence>
<dbReference type="FunFam" id="3.40.1190.20:FF:000003">
    <property type="entry name" value="Phosphomethylpyrimidine kinase ThiD"/>
    <property type="match status" value="1"/>
</dbReference>
<comment type="catalytic activity">
    <reaction evidence="2">
        <text>4-amino-2-methyl-5-(phosphooxymethyl)pyrimidine + ATP = 4-amino-2-methyl-5-(diphosphooxymethyl)pyrimidine + ADP</text>
        <dbReference type="Rhea" id="RHEA:19893"/>
        <dbReference type="ChEBI" id="CHEBI:30616"/>
        <dbReference type="ChEBI" id="CHEBI:57841"/>
        <dbReference type="ChEBI" id="CHEBI:58354"/>
        <dbReference type="ChEBI" id="CHEBI:456216"/>
        <dbReference type="EC" id="2.7.4.7"/>
    </reaction>
</comment>
<evidence type="ECO:0000256" key="1">
    <source>
        <dbReference type="ARBA" id="ARBA00000151"/>
    </source>
</evidence>
<evidence type="ECO:0000256" key="6">
    <source>
        <dbReference type="ARBA" id="ARBA00022741"/>
    </source>
</evidence>
<dbReference type="Pfam" id="PF08543">
    <property type="entry name" value="Phos_pyr_kin"/>
    <property type="match status" value="1"/>
</dbReference>
<comment type="pathway">
    <text evidence="4">Cofactor biosynthesis; thiamine diphosphate biosynthesis; 4-amino-2-methyl-5-diphosphomethylpyrimidine from 5-amino-1-(5-phospho-D-ribosyl)imidazole: step 3/3.</text>
</comment>
<keyword evidence="12" id="KW-1185">Reference proteome</keyword>
<evidence type="ECO:0000256" key="8">
    <source>
        <dbReference type="ARBA" id="ARBA00022840"/>
    </source>
</evidence>
<keyword evidence="9" id="KW-0784">Thiamine biosynthesis</keyword>
<sequence length="266" mass="26376">MTSVPVMLSIAGSDPSGGAGIQADLKTATALGVYGAAALTALTVQNTRGVTGIHGVPPAFVADQVRAVLDDLEVGAIKIGMLGTADVVDAVAEVLAGTDVPVVLDPVMVATSGDRLVPEDAVEAIRDRLVPRATVVTPNVPEAAVLAGVAPARSVDDLGAASRALREAGAAAALVKGGHLGGPESVDVLADTAGVRAYASPRVATRNTHGTGCTLSSAIASGIASGLALRDAVGAAKDYLDGALDAGADLEIGHGHGPVDHLWRTR</sequence>
<dbReference type="GO" id="GO:0008902">
    <property type="term" value="F:hydroxymethylpyrimidine kinase activity"/>
    <property type="evidence" value="ECO:0007669"/>
    <property type="project" value="UniProtKB-EC"/>
</dbReference>
<keyword evidence="6" id="KW-0547">Nucleotide-binding</keyword>
<dbReference type="RefSeq" id="WP_039340541.1">
    <property type="nucleotide sequence ID" value="NZ_PGEZ01000002.1"/>
</dbReference>
<evidence type="ECO:0000313" key="11">
    <source>
        <dbReference type="EMBL" id="PJJ54078.1"/>
    </source>
</evidence>
<evidence type="ECO:0000259" key="10">
    <source>
        <dbReference type="Pfam" id="PF08543"/>
    </source>
</evidence>
<name>A0A0B2BU19_9ACTN</name>
<keyword evidence="8" id="KW-0067">ATP-binding</keyword>
<dbReference type="GO" id="GO:0005829">
    <property type="term" value="C:cytosol"/>
    <property type="evidence" value="ECO:0007669"/>
    <property type="project" value="TreeGrafter"/>
</dbReference>
<dbReference type="Gene3D" id="3.40.1190.20">
    <property type="match status" value="1"/>
</dbReference>
<dbReference type="GO" id="GO:0009229">
    <property type="term" value="P:thiamine diphosphate biosynthetic process"/>
    <property type="evidence" value="ECO:0007669"/>
    <property type="project" value="UniProtKB-UniPathway"/>
</dbReference>
<evidence type="ECO:0000256" key="3">
    <source>
        <dbReference type="ARBA" id="ARBA00003848"/>
    </source>
</evidence>
<reference evidence="11 12" key="1">
    <citation type="submission" date="2017-11" db="EMBL/GenBank/DDBJ databases">
        <title>Genomic Encyclopedia of Archaeal and Bacterial Type Strains, Phase II (KMG-II): From Individual Species to Whole Genera.</title>
        <authorList>
            <person name="Goeker M."/>
        </authorList>
    </citation>
    <scope>NUCLEOTIDE SEQUENCE [LARGE SCALE GENOMIC DNA]</scope>
    <source>
        <strain evidence="11 12">DSM 27763</strain>
    </source>
</reference>
<gene>
    <name evidence="11" type="ORF">CLV56_3582</name>
</gene>
<dbReference type="PANTHER" id="PTHR20858">
    <property type="entry name" value="PHOSPHOMETHYLPYRIMIDINE KINASE"/>
    <property type="match status" value="1"/>
</dbReference>
<dbReference type="OrthoDB" id="34166at2"/>
<dbReference type="GO" id="GO:0008972">
    <property type="term" value="F:phosphomethylpyrimidine kinase activity"/>
    <property type="evidence" value="ECO:0007669"/>
    <property type="project" value="UniProtKB-EC"/>
</dbReference>
<protein>
    <submittedName>
        <fullName evidence="11">Hydroxymethylpyrimidine/phosphomethylpyrimidine kinase</fullName>
    </submittedName>
</protein>
<comment type="function">
    <text evidence="3">Catalyzes the phosphorylation of hydroxymethylpyrimidine phosphate (HMP-P) to HMP-PP, and of HMP to HMP-P.</text>
</comment>
<evidence type="ECO:0000256" key="4">
    <source>
        <dbReference type="ARBA" id="ARBA00004769"/>
    </source>
</evidence>
<feature type="domain" description="Pyridoxamine kinase/Phosphomethylpyrimidine kinase" evidence="10">
    <location>
        <begin position="14"/>
        <end position="260"/>
    </location>
</feature>
<dbReference type="EMBL" id="PGEZ01000002">
    <property type="protein sequence ID" value="PJJ54078.1"/>
    <property type="molecule type" value="Genomic_DNA"/>
</dbReference>
<comment type="catalytic activity">
    <reaction evidence="1">
        <text>4-amino-5-hydroxymethyl-2-methylpyrimidine + ATP = 4-amino-2-methyl-5-(phosphooxymethyl)pyrimidine + ADP + H(+)</text>
        <dbReference type="Rhea" id="RHEA:23096"/>
        <dbReference type="ChEBI" id="CHEBI:15378"/>
        <dbReference type="ChEBI" id="CHEBI:16892"/>
        <dbReference type="ChEBI" id="CHEBI:30616"/>
        <dbReference type="ChEBI" id="CHEBI:58354"/>
        <dbReference type="ChEBI" id="CHEBI:456216"/>
        <dbReference type="EC" id="2.7.1.49"/>
    </reaction>
</comment>
<dbReference type="GO" id="GO:0005524">
    <property type="term" value="F:ATP binding"/>
    <property type="evidence" value="ECO:0007669"/>
    <property type="project" value="UniProtKB-KW"/>
</dbReference>
<dbReference type="InterPro" id="IPR029056">
    <property type="entry name" value="Ribokinase-like"/>
</dbReference>
<dbReference type="Proteomes" id="UP000230842">
    <property type="component" value="Unassembled WGS sequence"/>
</dbReference>
<keyword evidence="7 11" id="KW-0418">Kinase</keyword>
<dbReference type="SUPFAM" id="SSF53613">
    <property type="entry name" value="Ribokinase-like"/>
    <property type="match status" value="1"/>
</dbReference>
<dbReference type="GO" id="GO:0009228">
    <property type="term" value="P:thiamine biosynthetic process"/>
    <property type="evidence" value="ECO:0007669"/>
    <property type="project" value="UniProtKB-KW"/>
</dbReference>
<dbReference type="PANTHER" id="PTHR20858:SF17">
    <property type="entry name" value="HYDROXYMETHYLPYRIMIDINE_PHOSPHOMETHYLPYRIMIDINE KINASE THI20-RELATED"/>
    <property type="match status" value="1"/>
</dbReference>
<dbReference type="UniPathway" id="UPA00060">
    <property type="reaction ID" value="UER00138"/>
</dbReference>
<dbReference type="InterPro" id="IPR013749">
    <property type="entry name" value="PM/HMP-P_kinase-1"/>
</dbReference>
<dbReference type="CDD" id="cd01169">
    <property type="entry name" value="HMPP_kinase"/>
    <property type="match status" value="1"/>
</dbReference>
<dbReference type="NCBIfam" id="TIGR00097">
    <property type="entry name" value="HMP-P_kinase"/>
    <property type="match status" value="1"/>
</dbReference>
<proteinExistence type="predicted"/>